<gene>
    <name evidence="4" type="ordered locus">Glov_3544</name>
</gene>
<feature type="modified residue" description="4-aspartylphosphate" evidence="1">
    <location>
        <position position="55"/>
    </location>
</feature>
<dbReference type="InterPro" id="IPR007492">
    <property type="entry name" value="LytTR_DNA-bd_dom"/>
</dbReference>
<dbReference type="SMART" id="SM00448">
    <property type="entry name" value="REC"/>
    <property type="match status" value="1"/>
</dbReference>
<reference evidence="4 5" key="1">
    <citation type="submission" date="2008-05" db="EMBL/GenBank/DDBJ databases">
        <title>Complete sequence of chromosome of Geobacter lovleyi SZ.</title>
        <authorList>
            <consortium name="US DOE Joint Genome Institute"/>
            <person name="Lucas S."/>
            <person name="Copeland A."/>
            <person name="Lapidus A."/>
            <person name="Glavina del Rio T."/>
            <person name="Dalin E."/>
            <person name="Tice H."/>
            <person name="Bruce D."/>
            <person name="Goodwin L."/>
            <person name="Pitluck S."/>
            <person name="Chertkov O."/>
            <person name="Meincke L."/>
            <person name="Brettin T."/>
            <person name="Detter J.C."/>
            <person name="Han C."/>
            <person name="Tapia R."/>
            <person name="Kuske C.R."/>
            <person name="Schmutz J."/>
            <person name="Larimer F."/>
            <person name="Land M."/>
            <person name="Hauser L."/>
            <person name="Kyrpides N."/>
            <person name="Mikhailova N."/>
            <person name="Sung Y."/>
            <person name="Fletcher K.E."/>
            <person name="Ritalahti K.M."/>
            <person name="Loeffler F.E."/>
            <person name="Richardson P."/>
        </authorList>
    </citation>
    <scope>NUCLEOTIDE SEQUENCE [LARGE SCALE GENOMIC DNA]</scope>
    <source>
        <strain evidence="5">ATCC BAA-1151 / DSM 17278 / SZ</strain>
    </source>
</reference>
<dbReference type="GO" id="GO:0000156">
    <property type="term" value="F:phosphorelay response regulator activity"/>
    <property type="evidence" value="ECO:0007669"/>
    <property type="project" value="InterPro"/>
</dbReference>
<evidence type="ECO:0000313" key="4">
    <source>
        <dbReference type="EMBL" id="ACD97245.1"/>
    </source>
</evidence>
<dbReference type="eggNOG" id="COG3279">
    <property type="taxonomic scope" value="Bacteria"/>
</dbReference>
<dbReference type="InterPro" id="IPR046947">
    <property type="entry name" value="LytR-like"/>
</dbReference>
<dbReference type="RefSeq" id="WP_012471563.1">
    <property type="nucleotide sequence ID" value="NC_010814.1"/>
</dbReference>
<keyword evidence="1" id="KW-0597">Phosphoprotein</keyword>
<dbReference type="PROSITE" id="PS50930">
    <property type="entry name" value="HTH_LYTTR"/>
    <property type="match status" value="1"/>
</dbReference>
<evidence type="ECO:0000259" key="3">
    <source>
        <dbReference type="PROSITE" id="PS50930"/>
    </source>
</evidence>
<dbReference type="CDD" id="cd17532">
    <property type="entry name" value="REC_LytTR_AlgR-like"/>
    <property type="match status" value="1"/>
</dbReference>
<dbReference type="GO" id="GO:0003677">
    <property type="term" value="F:DNA binding"/>
    <property type="evidence" value="ECO:0007669"/>
    <property type="project" value="InterPro"/>
</dbReference>
<dbReference type="Pfam" id="PF04397">
    <property type="entry name" value="LytTR"/>
    <property type="match status" value="1"/>
</dbReference>
<organism evidence="4 5">
    <name type="scientific">Trichlorobacter lovleyi (strain ATCC BAA-1151 / DSM 17278 / SZ)</name>
    <name type="common">Geobacter lovleyi</name>
    <dbReference type="NCBI Taxonomy" id="398767"/>
    <lineage>
        <taxon>Bacteria</taxon>
        <taxon>Pseudomonadati</taxon>
        <taxon>Thermodesulfobacteriota</taxon>
        <taxon>Desulfuromonadia</taxon>
        <taxon>Geobacterales</taxon>
        <taxon>Geobacteraceae</taxon>
        <taxon>Trichlorobacter</taxon>
    </lineage>
</organism>
<dbReference type="SMART" id="SM00850">
    <property type="entry name" value="LytTR"/>
    <property type="match status" value="1"/>
</dbReference>
<dbReference type="PANTHER" id="PTHR37299:SF1">
    <property type="entry name" value="STAGE 0 SPORULATION PROTEIN A HOMOLOG"/>
    <property type="match status" value="1"/>
</dbReference>
<dbReference type="PANTHER" id="PTHR37299">
    <property type="entry name" value="TRANSCRIPTIONAL REGULATOR-RELATED"/>
    <property type="match status" value="1"/>
</dbReference>
<dbReference type="InterPro" id="IPR011006">
    <property type="entry name" value="CheY-like_superfamily"/>
</dbReference>
<sequence length="251" mass="28563">MNITVFLIDDEAPARRELRYLLEQLPELEIVGEAATATEGLRLLRQLKPRLLFLDIQMPGLTGIELSQILQELPERPLVVFSTAYSQFAVDAFNLEAFDYLLKPVTLERLGKTIDKVRKQLAATPPGPERPLPEPPHDDRKWVAARQGSKILPIAPESIVFVRCTEAVTHIHTATRIYQTSHTITALQEQLEPYAFFRAHRNSLVNLNCILEIIPWFSGSCKLVMNDPARTEILVSRYHARDLKKHLISQV</sequence>
<evidence type="ECO:0000313" key="5">
    <source>
        <dbReference type="Proteomes" id="UP000002420"/>
    </source>
</evidence>
<evidence type="ECO:0000256" key="1">
    <source>
        <dbReference type="PROSITE-ProRule" id="PRU00169"/>
    </source>
</evidence>
<dbReference type="SUPFAM" id="SSF52172">
    <property type="entry name" value="CheY-like"/>
    <property type="match status" value="1"/>
</dbReference>
<proteinExistence type="predicted"/>
<dbReference type="PROSITE" id="PS50110">
    <property type="entry name" value="RESPONSE_REGULATORY"/>
    <property type="match status" value="1"/>
</dbReference>
<feature type="domain" description="HTH LytTR-type" evidence="3">
    <location>
        <begin position="143"/>
        <end position="249"/>
    </location>
</feature>
<dbReference type="InterPro" id="IPR001789">
    <property type="entry name" value="Sig_transdc_resp-reg_receiver"/>
</dbReference>
<dbReference type="OrthoDB" id="9808843at2"/>
<dbReference type="Proteomes" id="UP000002420">
    <property type="component" value="Chromosome"/>
</dbReference>
<evidence type="ECO:0000259" key="2">
    <source>
        <dbReference type="PROSITE" id="PS50110"/>
    </source>
</evidence>
<dbReference type="Gene3D" id="2.40.50.1020">
    <property type="entry name" value="LytTr DNA-binding domain"/>
    <property type="match status" value="1"/>
</dbReference>
<dbReference type="Gene3D" id="3.40.50.2300">
    <property type="match status" value="1"/>
</dbReference>
<keyword evidence="5" id="KW-1185">Reference proteome</keyword>
<name>B3E2Y5_TRIL1</name>
<dbReference type="STRING" id="398767.Glov_3544"/>
<dbReference type="Pfam" id="PF00072">
    <property type="entry name" value="Response_reg"/>
    <property type="match status" value="1"/>
</dbReference>
<dbReference type="AlphaFoldDB" id="B3E2Y5"/>
<dbReference type="KEGG" id="glo:Glov_3544"/>
<feature type="domain" description="Response regulatory" evidence="2">
    <location>
        <begin position="4"/>
        <end position="118"/>
    </location>
</feature>
<dbReference type="HOGENOM" id="CLU_000445_14_1_7"/>
<protein>
    <submittedName>
        <fullName evidence="4">Two component transcriptional regulator, LytTR family</fullName>
    </submittedName>
</protein>
<accession>B3E2Y5</accession>
<dbReference type="EMBL" id="CP001089">
    <property type="protein sequence ID" value="ACD97245.1"/>
    <property type="molecule type" value="Genomic_DNA"/>
</dbReference>